<dbReference type="RefSeq" id="WP_097928414.1">
    <property type="nucleotide sequence ID" value="NZ_OCTN01000001.1"/>
</dbReference>
<feature type="chain" id="PRO_5012090056" description="DUF4864 domain-containing protein" evidence="1">
    <location>
        <begin position="22"/>
        <end position="134"/>
    </location>
</feature>
<evidence type="ECO:0000313" key="3">
    <source>
        <dbReference type="Proteomes" id="UP000220034"/>
    </source>
</evidence>
<gene>
    <name evidence="2" type="ORF">SAMN06273572_101708</name>
</gene>
<evidence type="ECO:0000256" key="1">
    <source>
        <dbReference type="SAM" id="SignalP"/>
    </source>
</evidence>
<dbReference type="AlphaFoldDB" id="A0A2C9CNS2"/>
<accession>A0A2C9CNS2</accession>
<keyword evidence="3" id="KW-1185">Reference proteome</keyword>
<reference evidence="3" key="1">
    <citation type="submission" date="2017-09" db="EMBL/GenBank/DDBJ databases">
        <authorList>
            <person name="Varghese N."/>
            <person name="Submissions S."/>
        </authorList>
    </citation>
    <scope>NUCLEOTIDE SEQUENCE [LARGE SCALE GENOMIC DNA]</scope>
    <source>
        <strain evidence="3">C7</strain>
    </source>
</reference>
<proteinExistence type="predicted"/>
<dbReference type="InterPro" id="IPR032347">
    <property type="entry name" value="DUF4864"/>
</dbReference>
<dbReference type="OrthoDB" id="9130422at2"/>
<dbReference type="Proteomes" id="UP000220034">
    <property type="component" value="Unassembled WGS sequence"/>
</dbReference>
<sequence>MRVFYKMIVVLALLWPAAARADEAAVRDVIALQIGALQRDDFDEAFSYASPLIQDIFETPENFGTMVRRGYPMVWRPSALRFALIRQDGDVFYQQVVLGHGTDDSVVAEYEVVQIDGAWRINGVQLLRDAGAGA</sequence>
<dbReference type="EMBL" id="OCTN01000001">
    <property type="protein sequence ID" value="SOH92858.1"/>
    <property type="molecule type" value="Genomic_DNA"/>
</dbReference>
<protein>
    <recommendedName>
        <fullName evidence="4">DUF4864 domain-containing protein</fullName>
    </recommendedName>
</protein>
<dbReference type="Pfam" id="PF16156">
    <property type="entry name" value="DUF4864"/>
    <property type="match status" value="1"/>
</dbReference>
<organism evidence="2 3">
    <name type="scientific">Pontivivens marinum</name>
    <dbReference type="NCBI Taxonomy" id="1690039"/>
    <lineage>
        <taxon>Bacteria</taxon>
        <taxon>Pseudomonadati</taxon>
        <taxon>Pseudomonadota</taxon>
        <taxon>Alphaproteobacteria</taxon>
        <taxon>Rhodobacterales</taxon>
        <taxon>Paracoccaceae</taxon>
        <taxon>Pontivivens</taxon>
    </lineage>
</organism>
<evidence type="ECO:0008006" key="4">
    <source>
        <dbReference type="Google" id="ProtNLM"/>
    </source>
</evidence>
<keyword evidence="1" id="KW-0732">Signal</keyword>
<feature type="signal peptide" evidence="1">
    <location>
        <begin position="1"/>
        <end position="21"/>
    </location>
</feature>
<name>A0A2C9CNS2_9RHOB</name>
<evidence type="ECO:0000313" key="2">
    <source>
        <dbReference type="EMBL" id="SOH92858.1"/>
    </source>
</evidence>